<dbReference type="GO" id="GO:0016301">
    <property type="term" value="F:kinase activity"/>
    <property type="evidence" value="ECO:0007669"/>
    <property type="project" value="UniProtKB-KW"/>
</dbReference>
<dbReference type="EC" id="2.7.6.2" evidence="5"/>
<evidence type="ECO:0000256" key="4">
    <source>
        <dbReference type="ARBA" id="ARBA00022840"/>
    </source>
</evidence>
<dbReference type="InterPro" id="IPR053149">
    <property type="entry name" value="TPK"/>
</dbReference>
<dbReference type="NCBIfam" id="TIGR01378">
    <property type="entry name" value="thi_PPkinase"/>
    <property type="match status" value="1"/>
</dbReference>
<dbReference type="InterPro" id="IPR007371">
    <property type="entry name" value="TPK_catalytic"/>
</dbReference>
<dbReference type="RefSeq" id="WP_075048036.1">
    <property type="nucleotide sequence ID" value="NZ_CP012328.1"/>
</dbReference>
<dbReference type="InterPro" id="IPR007373">
    <property type="entry name" value="Thiamin_PyroPKinase_B1-bd"/>
</dbReference>
<accession>A0A0K1P567</accession>
<dbReference type="GO" id="GO:0005524">
    <property type="term" value="F:ATP binding"/>
    <property type="evidence" value="ECO:0007669"/>
    <property type="project" value="UniProtKB-KW"/>
</dbReference>
<evidence type="ECO:0000259" key="7">
    <source>
        <dbReference type="Pfam" id="PF04265"/>
    </source>
</evidence>
<dbReference type="Pfam" id="PF04265">
    <property type="entry name" value="TPK_B1_binding"/>
    <property type="match status" value="1"/>
</dbReference>
<dbReference type="AlphaFoldDB" id="A0A0K1P567"/>
<dbReference type="GO" id="GO:0009229">
    <property type="term" value="P:thiamine diphosphate biosynthetic process"/>
    <property type="evidence" value="ECO:0007669"/>
    <property type="project" value="InterPro"/>
</dbReference>
<keyword evidence="9" id="KW-1185">Reference proteome</keyword>
<dbReference type="CDD" id="cd07995">
    <property type="entry name" value="TPK"/>
    <property type="match status" value="1"/>
</dbReference>
<dbReference type="Pfam" id="PF04263">
    <property type="entry name" value="TPK_catalytic"/>
    <property type="match status" value="1"/>
</dbReference>
<dbReference type="PATRIC" id="fig|216946.3.peg.182"/>
<name>A0A0K1P567_9MOLU</name>
<evidence type="ECO:0000313" key="8">
    <source>
        <dbReference type="EMBL" id="AKU79430.1"/>
    </source>
</evidence>
<proteinExistence type="predicted"/>
<keyword evidence="2" id="KW-0547">Nucleotide-binding</keyword>
<dbReference type="GO" id="GO:0030975">
    <property type="term" value="F:thiamine binding"/>
    <property type="evidence" value="ECO:0007669"/>
    <property type="project" value="InterPro"/>
</dbReference>
<evidence type="ECO:0000256" key="5">
    <source>
        <dbReference type="NCBIfam" id="TIGR01378"/>
    </source>
</evidence>
<dbReference type="OrthoDB" id="9804377at2"/>
<dbReference type="GO" id="GO:0006772">
    <property type="term" value="P:thiamine metabolic process"/>
    <property type="evidence" value="ECO:0007669"/>
    <property type="project" value="UniProtKB-UniRule"/>
</dbReference>
<sequence>MKTKALIVCSETNINISVLKDKYYIVGVERGCLDLIEKNVNIDYAISDFDSVTKKEFEVINSKCKNIFKLKAEKDTLDGVAAIEYVNNNLKVNEILFIVKPSKRVDFNLSIIELVYKYNVKILNDDSVVFKIDSGITNLEYKKFDSFNYLSLFALKDSIITLKNMKYSVKDYNLAAFSSNAFSNELKNEQDAEIISNNELMVMFTK</sequence>
<dbReference type="SUPFAM" id="SSF63999">
    <property type="entry name" value="Thiamin pyrophosphokinase, catalytic domain"/>
    <property type="match status" value="1"/>
</dbReference>
<evidence type="ECO:0000313" key="9">
    <source>
        <dbReference type="Proteomes" id="UP000067243"/>
    </source>
</evidence>
<dbReference type="Gene3D" id="3.40.50.10240">
    <property type="entry name" value="Thiamin pyrophosphokinase, catalytic domain"/>
    <property type="match status" value="1"/>
</dbReference>
<evidence type="ECO:0000256" key="1">
    <source>
        <dbReference type="ARBA" id="ARBA00022679"/>
    </source>
</evidence>
<dbReference type="PANTHER" id="PTHR41299">
    <property type="entry name" value="THIAMINE PYROPHOSPHOKINASE"/>
    <property type="match status" value="1"/>
</dbReference>
<evidence type="ECO:0000259" key="6">
    <source>
        <dbReference type="Pfam" id="PF04263"/>
    </source>
</evidence>
<keyword evidence="3 8" id="KW-0418">Kinase</keyword>
<gene>
    <name evidence="8" type="primary">thiN</name>
    <name evidence="8" type="ORF">STURON_00184</name>
</gene>
<dbReference type="GO" id="GO:0004788">
    <property type="term" value="F:thiamine diphosphokinase activity"/>
    <property type="evidence" value="ECO:0007669"/>
    <property type="project" value="UniProtKB-UniRule"/>
</dbReference>
<organism evidence="8 9">
    <name type="scientific">Spiroplasma turonicum</name>
    <dbReference type="NCBI Taxonomy" id="216946"/>
    <lineage>
        <taxon>Bacteria</taxon>
        <taxon>Bacillati</taxon>
        <taxon>Mycoplasmatota</taxon>
        <taxon>Mollicutes</taxon>
        <taxon>Entomoplasmatales</taxon>
        <taxon>Spiroplasmataceae</taxon>
        <taxon>Spiroplasma</taxon>
    </lineage>
</organism>
<dbReference type="InterPro" id="IPR006282">
    <property type="entry name" value="Thi_PPkinase"/>
</dbReference>
<dbReference type="EMBL" id="CP012328">
    <property type="protein sequence ID" value="AKU79430.1"/>
    <property type="molecule type" value="Genomic_DNA"/>
</dbReference>
<keyword evidence="1" id="KW-0808">Transferase</keyword>
<dbReference type="Proteomes" id="UP000067243">
    <property type="component" value="Chromosome"/>
</dbReference>
<evidence type="ECO:0000256" key="3">
    <source>
        <dbReference type="ARBA" id="ARBA00022777"/>
    </source>
</evidence>
<evidence type="ECO:0000256" key="2">
    <source>
        <dbReference type="ARBA" id="ARBA00022741"/>
    </source>
</evidence>
<dbReference type="InterPro" id="IPR036759">
    <property type="entry name" value="TPK_catalytic_sf"/>
</dbReference>
<protein>
    <recommendedName>
        <fullName evidence="5">Thiamine diphosphokinase</fullName>
        <ecNumber evidence="5">2.7.6.2</ecNumber>
    </recommendedName>
</protein>
<dbReference type="STRING" id="216946.STURO_v1c01820"/>
<feature type="domain" description="Thiamin pyrophosphokinase thiamin-binding" evidence="7">
    <location>
        <begin position="145"/>
        <end position="198"/>
    </location>
</feature>
<feature type="domain" description="Thiamin pyrophosphokinase catalytic" evidence="6">
    <location>
        <begin position="18"/>
        <end position="119"/>
    </location>
</feature>
<dbReference type="KEGG" id="stur:STURON_00184"/>
<dbReference type="PANTHER" id="PTHR41299:SF1">
    <property type="entry name" value="THIAMINE PYROPHOSPHOKINASE"/>
    <property type="match status" value="1"/>
</dbReference>
<reference evidence="8 9" key="1">
    <citation type="journal article" date="2015" name="Genome Announc.">
        <title>Complete Genome Sequence of Spiroplasma turonicum Strain Tab4cT, a Parasite of a Horse Fly, Haematopota sp. (Diptera: Tabanidae).</title>
        <authorList>
            <person name="Davis R.E."/>
            <person name="Shao J."/>
            <person name="Zhao Y."/>
            <person name="Gasparich G.E."/>
            <person name="Gaynor B.J."/>
            <person name="Donofrio N."/>
        </authorList>
    </citation>
    <scope>NUCLEOTIDE SEQUENCE [LARGE SCALE GENOMIC DNA]</scope>
    <source>
        <strain evidence="8 9">Tab4c</strain>
    </source>
</reference>
<keyword evidence="4" id="KW-0067">ATP-binding</keyword>